<evidence type="ECO:0000256" key="1">
    <source>
        <dbReference type="SAM" id="Coils"/>
    </source>
</evidence>
<proteinExistence type="predicted"/>
<evidence type="ECO:0000313" key="2">
    <source>
        <dbReference type="EMBL" id="MEI4550424.1"/>
    </source>
</evidence>
<protein>
    <recommendedName>
        <fullName evidence="4">Chemotaxis protein</fullName>
    </recommendedName>
</protein>
<sequence>MDQQQQDLFCFRSEASRLLLLCNTQLTLSLNQSDQDILELSQVFQNLANICSKLENEKSSSSKLDELHQQIQHSVNNGVMAFQFYDRLTQQLSHIQQTMDQLSHLIQDNDNLADEDKWQGLRTQLKNSYSMESEHQIFQAIMDGKTKQQALELHRQLEQQQHDDDVELF</sequence>
<organism evidence="2 3">
    <name type="scientific">Pseudoalteromonas spongiae</name>
    <dbReference type="NCBI Taxonomy" id="298657"/>
    <lineage>
        <taxon>Bacteria</taxon>
        <taxon>Pseudomonadati</taxon>
        <taxon>Pseudomonadota</taxon>
        <taxon>Gammaproteobacteria</taxon>
        <taxon>Alteromonadales</taxon>
        <taxon>Pseudoalteromonadaceae</taxon>
        <taxon>Pseudoalteromonas</taxon>
    </lineage>
</organism>
<accession>A0ABU8ETX6</accession>
<comment type="caution">
    <text evidence="2">The sequence shown here is derived from an EMBL/GenBank/DDBJ whole genome shotgun (WGS) entry which is preliminary data.</text>
</comment>
<name>A0ABU8ETX6_9GAMM</name>
<dbReference type="RefSeq" id="WP_336435627.1">
    <property type="nucleotide sequence ID" value="NZ_JBAWKS010000001.1"/>
</dbReference>
<reference evidence="2 3" key="1">
    <citation type="submission" date="2023-12" db="EMBL/GenBank/DDBJ databases">
        <title>Friends and Foes: Symbiotic and Algicidal bacterial influence on Karenia brevis blooms.</title>
        <authorList>
            <person name="Fei C."/>
            <person name="Mohamed A.R."/>
            <person name="Booker A."/>
            <person name="Arshad M."/>
            <person name="Klass S."/>
            <person name="Ahn S."/>
            <person name="Gilbert P.M."/>
            <person name="Heil C.A."/>
            <person name="Martinez J.M."/>
            <person name="Amin S.A."/>
        </authorList>
    </citation>
    <scope>NUCLEOTIDE SEQUENCE [LARGE SCALE GENOMIC DNA]</scope>
    <source>
        <strain evidence="2 3">CE15</strain>
    </source>
</reference>
<feature type="coiled-coil region" evidence="1">
    <location>
        <begin position="85"/>
        <end position="115"/>
    </location>
</feature>
<dbReference type="EMBL" id="JBAWKS010000001">
    <property type="protein sequence ID" value="MEI4550424.1"/>
    <property type="molecule type" value="Genomic_DNA"/>
</dbReference>
<keyword evidence="1" id="KW-0175">Coiled coil</keyword>
<evidence type="ECO:0000313" key="3">
    <source>
        <dbReference type="Proteomes" id="UP001382455"/>
    </source>
</evidence>
<evidence type="ECO:0008006" key="4">
    <source>
        <dbReference type="Google" id="ProtNLM"/>
    </source>
</evidence>
<dbReference type="Proteomes" id="UP001382455">
    <property type="component" value="Unassembled WGS sequence"/>
</dbReference>
<keyword evidence="3" id="KW-1185">Reference proteome</keyword>
<gene>
    <name evidence="2" type="ORF">WAE96_12180</name>
</gene>